<proteinExistence type="predicted"/>
<gene>
    <name evidence="2" type="ORF">SAC12_050</name>
</gene>
<organism evidence="2 3">
    <name type="scientific">Lactobacillus phage SA-C12</name>
    <dbReference type="NCBI Taxonomy" id="1755697"/>
    <lineage>
        <taxon>Viruses</taxon>
        <taxon>Duplodnaviria</taxon>
        <taxon>Heunggongvirae</taxon>
        <taxon>Uroviricota</taxon>
        <taxon>Caudoviricetes</taxon>
        <taxon>Tybeckvirinae</taxon>
        <taxon>Lenusvirus</taxon>
        <taxon>Lenusvirus SAC12</taxon>
    </lineage>
</organism>
<keyword evidence="1" id="KW-0472">Membrane</keyword>
<feature type="transmembrane region" description="Helical" evidence="1">
    <location>
        <begin position="31"/>
        <end position="46"/>
    </location>
</feature>
<dbReference type="EMBL" id="KU052488">
    <property type="protein sequence ID" value="ALY06871.1"/>
    <property type="molecule type" value="Genomic_DNA"/>
</dbReference>
<name>A0A1I9KKE5_9CAUD</name>
<evidence type="ECO:0000256" key="1">
    <source>
        <dbReference type="SAM" id="Phobius"/>
    </source>
</evidence>
<keyword evidence="3" id="KW-1185">Reference proteome</keyword>
<dbReference type="Proteomes" id="UP000223158">
    <property type="component" value="Segment"/>
</dbReference>
<protein>
    <submittedName>
        <fullName evidence="2">Uncharacterized protein</fullName>
    </submittedName>
</protein>
<feature type="transmembrane region" description="Helical" evidence="1">
    <location>
        <begin position="52"/>
        <end position="70"/>
    </location>
</feature>
<sequence>MLFYRIVLHIIVRKILFYMCVCLCKRLYTSVLKLICMCVYVCFQGCMRDHAFVFACMYACLFVLVCICVFRRAVSHVRMCACFV</sequence>
<accession>A0A1I9KKE5</accession>
<keyword evidence="1" id="KW-1133">Transmembrane helix</keyword>
<evidence type="ECO:0000313" key="3">
    <source>
        <dbReference type="Proteomes" id="UP000223158"/>
    </source>
</evidence>
<keyword evidence="1" id="KW-0812">Transmembrane</keyword>
<evidence type="ECO:0000313" key="2">
    <source>
        <dbReference type="EMBL" id="ALY06871.1"/>
    </source>
</evidence>
<reference evidence="2 3" key="1">
    <citation type="submission" date="2015-11" db="EMBL/GenBank/DDBJ databases">
        <title>Lactobacillus brevis bacteriophage SA-C12: a mosaic Myoviridae member.</title>
        <authorList>
            <person name="Mahony J."/>
        </authorList>
    </citation>
    <scope>NUCLEOTIDE SEQUENCE [LARGE SCALE GENOMIC DNA]</scope>
</reference>